<dbReference type="SUPFAM" id="SSF55718">
    <property type="entry name" value="SCP-like"/>
    <property type="match status" value="1"/>
</dbReference>
<proteinExistence type="predicted"/>
<reference evidence="2 3" key="1">
    <citation type="journal article" date="2011" name="J. Gen. Appl. Microbiol.">
        <title>Draft genome sequencing of the enigmatic yeast Saitoella complicata.</title>
        <authorList>
            <person name="Nishida H."/>
            <person name="Hamamoto M."/>
            <person name="Sugiyama J."/>
        </authorList>
    </citation>
    <scope>NUCLEOTIDE SEQUENCE [LARGE SCALE GENOMIC DNA]</scope>
    <source>
        <strain evidence="2 3">NRRL Y-17804</strain>
    </source>
</reference>
<sequence length="100" mass="10654">MLFTGVPSKPTITSTRPELPLTSGKPLPIVLLQLKDEDLVRFCAGGLSGMQGIVSGRIKVGGDIDLALGLERLFVQAGGPERTLEILRSRKEGDGQQAKL</sequence>
<evidence type="ECO:0000313" key="2">
    <source>
        <dbReference type="EMBL" id="GAO47783.1"/>
    </source>
</evidence>
<dbReference type="AlphaFoldDB" id="A0A0E9ND99"/>
<feature type="domain" description="SCP2" evidence="1">
    <location>
        <begin position="27"/>
        <end position="74"/>
    </location>
</feature>
<reference evidence="2 3" key="2">
    <citation type="journal article" date="2014" name="J. Gen. Appl. Microbiol.">
        <title>The early diverging ascomycetous budding yeast Saitoella complicata has three histone deacetylases belonging to the Clr6, Hos2, and Rpd3 lineages.</title>
        <authorList>
            <person name="Nishida H."/>
            <person name="Matsumoto T."/>
            <person name="Kondo S."/>
            <person name="Hamamoto M."/>
            <person name="Yoshikawa H."/>
        </authorList>
    </citation>
    <scope>NUCLEOTIDE SEQUENCE [LARGE SCALE GENOMIC DNA]</scope>
    <source>
        <strain evidence="2 3">NRRL Y-17804</strain>
    </source>
</reference>
<evidence type="ECO:0000313" key="3">
    <source>
        <dbReference type="Proteomes" id="UP000033140"/>
    </source>
</evidence>
<accession>A0A0E9ND99</accession>
<dbReference type="EMBL" id="BACD03000011">
    <property type="protein sequence ID" value="GAO47783.1"/>
    <property type="molecule type" value="Genomic_DNA"/>
</dbReference>
<dbReference type="InterPro" id="IPR003033">
    <property type="entry name" value="SCP2_sterol-bd_dom"/>
</dbReference>
<dbReference type="InterPro" id="IPR036527">
    <property type="entry name" value="SCP2_sterol-bd_dom_sf"/>
</dbReference>
<protein>
    <recommendedName>
        <fullName evidence="1">SCP2 domain-containing protein</fullName>
    </recommendedName>
</protein>
<dbReference type="Pfam" id="PF02036">
    <property type="entry name" value="SCP2"/>
    <property type="match status" value="1"/>
</dbReference>
<gene>
    <name evidence="2" type="ORF">G7K_1981-t1</name>
</gene>
<evidence type="ECO:0000259" key="1">
    <source>
        <dbReference type="Pfam" id="PF02036"/>
    </source>
</evidence>
<dbReference type="STRING" id="698492.A0A0E9ND99"/>
<keyword evidence="3" id="KW-1185">Reference proteome</keyword>
<dbReference type="Gene3D" id="3.30.1050.10">
    <property type="entry name" value="SCP2 sterol-binding domain"/>
    <property type="match status" value="1"/>
</dbReference>
<reference evidence="2 3" key="3">
    <citation type="journal article" date="2015" name="Genome Announc.">
        <title>Draft Genome Sequence of the Archiascomycetous Yeast Saitoella complicata.</title>
        <authorList>
            <person name="Yamauchi K."/>
            <person name="Kondo S."/>
            <person name="Hamamoto M."/>
            <person name="Takahashi Y."/>
            <person name="Ogura Y."/>
            <person name="Hayashi T."/>
            <person name="Nishida H."/>
        </authorList>
    </citation>
    <scope>NUCLEOTIDE SEQUENCE [LARGE SCALE GENOMIC DNA]</scope>
    <source>
        <strain evidence="2 3">NRRL Y-17804</strain>
    </source>
</reference>
<comment type="caution">
    <text evidence="2">The sequence shown here is derived from an EMBL/GenBank/DDBJ whole genome shotgun (WGS) entry which is preliminary data.</text>
</comment>
<dbReference type="Proteomes" id="UP000033140">
    <property type="component" value="Unassembled WGS sequence"/>
</dbReference>
<organism evidence="2 3">
    <name type="scientific">Saitoella complicata (strain BCRC 22490 / CBS 7301 / JCM 7358 / NBRC 10748 / NRRL Y-17804)</name>
    <dbReference type="NCBI Taxonomy" id="698492"/>
    <lineage>
        <taxon>Eukaryota</taxon>
        <taxon>Fungi</taxon>
        <taxon>Dikarya</taxon>
        <taxon>Ascomycota</taxon>
        <taxon>Taphrinomycotina</taxon>
        <taxon>Taphrinomycotina incertae sedis</taxon>
        <taxon>Saitoella</taxon>
    </lineage>
</organism>
<name>A0A0E9ND99_SAICN</name>